<feature type="compositionally biased region" description="Polar residues" evidence="1">
    <location>
        <begin position="9"/>
        <end position="20"/>
    </location>
</feature>
<dbReference type="AlphaFoldDB" id="A0A1B5KT13"/>
<reference evidence="3" key="1">
    <citation type="journal article" date="2016" name="Genome Announc.">
        <title>Genome sequence of Ustilaginoidea virens IPU010, a rice pathogenic fungus causing false smut.</title>
        <authorList>
            <person name="Kumagai T."/>
            <person name="Ishii T."/>
            <person name="Terai G."/>
            <person name="Umemura M."/>
            <person name="Machida M."/>
            <person name="Asai K."/>
        </authorList>
    </citation>
    <scope>NUCLEOTIDE SEQUENCE [LARGE SCALE GENOMIC DNA]</scope>
    <source>
        <strain evidence="3">IPU010</strain>
    </source>
</reference>
<feature type="region of interest" description="Disordered" evidence="1">
    <location>
        <begin position="1"/>
        <end position="20"/>
    </location>
</feature>
<feature type="compositionally biased region" description="Polar residues" evidence="1">
    <location>
        <begin position="91"/>
        <end position="102"/>
    </location>
</feature>
<feature type="region of interest" description="Disordered" evidence="1">
    <location>
        <begin position="61"/>
        <end position="102"/>
    </location>
</feature>
<dbReference type="Proteomes" id="UP000054053">
    <property type="component" value="Unassembled WGS sequence"/>
</dbReference>
<evidence type="ECO:0000313" key="2">
    <source>
        <dbReference type="EMBL" id="GAO13603.1"/>
    </source>
</evidence>
<gene>
    <name evidence="2" type="ORF">UVI_02015250</name>
</gene>
<comment type="caution">
    <text evidence="2">The sequence shown here is derived from an EMBL/GenBank/DDBJ whole genome shotgun (WGS) entry which is preliminary data.</text>
</comment>
<proteinExistence type="predicted"/>
<evidence type="ECO:0000313" key="3">
    <source>
        <dbReference type="Proteomes" id="UP000054053"/>
    </source>
</evidence>
<dbReference type="EMBL" id="BBTG02000006">
    <property type="protein sequence ID" value="GAO13603.1"/>
    <property type="molecule type" value="Genomic_DNA"/>
</dbReference>
<organism evidence="2 3">
    <name type="scientific">Ustilaginoidea virens</name>
    <name type="common">Rice false smut fungus</name>
    <name type="synonym">Villosiclava virens</name>
    <dbReference type="NCBI Taxonomy" id="1159556"/>
    <lineage>
        <taxon>Eukaryota</taxon>
        <taxon>Fungi</taxon>
        <taxon>Dikarya</taxon>
        <taxon>Ascomycota</taxon>
        <taxon>Pezizomycotina</taxon>
        <taxon>Sordariomycetes</taxon>
        <taxon>Hypocreomycetidae</taxon>
        <taxon>Hypocreales</taxon>
        <taxon>Clavicipitaceae</taxon>
        <taxon>Ustilaginoidea</taxon>
    </lineage>
</organism>
<protein>
    <submittedName>
        <fullName evidence="2">Uncharacterized protein</fullName>
    </submittedName>
</protein>
<sequence length="102" mass="10974">MLSAILGKTSRSNNLTSIQATGRKGALGQVAFSRVYRTKAYAERARGLSSALDAERERRLVGRVDSQDAQLEQRPVGESSHELGAKRPAVPSNSHNGSINLV</sequence>
<name>A0A1B5KT13_USTVR</name>
<evidence type="ECO:0000256" key="1">
    <source>
        <dbReference type="SAM" id="MobiDB-lite"/>
    </source>
</evidence>
<accession>A0A1B5KT13</accession>